<feature type="DNA-binding region" description="H-T-H motif" evidence="4">
    <location>
        <begin position="28"/>
        <end position="47"/>
    </location>
</feature>
<evidence type="ECO:0000256" key="3">
    <source>
        <dbReference type="ARBA" id="ARBA00023163"/>
    </source>
</evidence>
<dbReference type="Gene3D" id="1.10.357.10">
    <property type="entry name" value="Tetracycline Repressor, domain 2"/>
    <property type="match status" value="1"/>
</dbReference>
<dbReference type="PANTHER" id="PTHR30055">
    <property type="entry name" value="HTH-TYPE TRANSCRIPTIONAL REGULATOR RUTR"/>
    <property type="match status" value="1"/>
</dbReference>
<evidence type="ECO:0000259" key="5">
    <source>
        <dbReference type="PROSITE" id="PS50977"/>
    </source>
</evidence>
<evidence type="ECO:0000313" key="6">
    <source>
        <dbReference type="EMBL" id="GAA3648137.1"/>
    </source>
</evidence>
<dbReference type="InterPro" id="IPR001647">
    <property type="entry name" value="HTH_TetR"/>
</dbReference>
<accession>A0ABP7B3Q2</accession>
<dbReference type="PROSITE" id="PS50977">
    <property type="entry name" value="HTH_TETR_2"/>
    <property type="match status" value="1"/>
</dbReference>
<organism evidence="6 7">
    <name type="scientific">Microbacterium marinilacus</name>
    <dbReference type="NCBI Taxonomy" id="415209"/>
    <lineage>
        <taxon>Bacteria</taxon>
        <taxon>Bacillati</taxon>
        <taxon>Actinomycetota</taxon>
        <taxon>Actinomycetes</taxon>
        <taxon>Micrococcales</taxon>
        <taxon>Microbacteriaceae</taxon>
        <taxon>Microbacterium</taxon>
    </lineage>
</organism>
<feature type="domain" description="HTH tetR-type" evidence="5">
    <location>
        <begin position="5"/>
        <end position="65"/>
    </location>
</feature>
<keyword evidence="1" id="KW-0805">Transcription regulation</keyword>
<evidence type="ECO:0000256" key="2">
    <source>
        <dbReference type="ARBA" id="ARBA00023125"/>
    </source>
</evidence>
<proteinExistence type="predicted"/>
<reference evidence="7" key="1">
    <citation type="journal article" date="2019" name="Int. J. Syst. Evol. Microbiol.">
        <title>The Global Catalogue of Microorganisms (GCM) 10K type strain sequencing project: providing services to taxonomists for standard genome sequencing and annotation.</title>
        <authorList>
            <consortium name="The Broad Institute Genomics Platform"/>
            <consortium name="The Broad Institute Genome Sequencing Center for Infectious Disease"/>
            <person name="Wu L."/>
            <person name="Ma J."/>
        </authorList>
    </citation>
    <scope>NUCLEOTIDE SEQUENCE [LARGE SCALE GENOMIC DNA]</scope>
    <source>
        <strain evidence="7">JCM 16546</strain>
    </source>
</reference>
<evidence type="ECO:0000256" key="4">
    <source>
        <dbReference type="PROSITE-ProRule" id="PRU00335"/>
    </source>
</evidence>
<dbReference type="Pfam" id="PF00440">
    <property type="entry name" value="TetR_N"/>
    <property type="match status" value="1"/>
</dbReference>
<dbReference type="PANTHER" id="PTHR30055:SF234">
    <property type="entry name" value="HTH-TYPE TRANSCRIPTIONAL REGULATOR BETI"/>
    <property type="match status" value="1"/>
</dbReference>
<keyword evidence="3" id="KW-0804">Transcription</keyword>
<dbReference type="EMBL" id="BAAAYV010000002">
    <property type="protein sequence ID" value="GAA3648137.1"/>
    <property type="molecule type" value="Genomic_DNA"/>
</dbReference>
<sequence>MSRPPRARDKVLDAFETILIAEGDRAATIEAVAAAAGVSKGGLLYHFASKDDLERALVDRLDALAEEDVERGRSAPDGTISYYLRSSGESDTPFDRAIVAVARLAHGGHPAAADALRAVRERWEDLLRPHTRDAAALDLVMLVGDGLYLNAALDGGGVPGPLPTGDDLAALIRLVEDAAG</sequence>
<dbReference type="InterPro" id="IPR050109">
    <property type="entry name" value="HTH-type_TetR-like_transc_reg"/>
</dbReference>
<name>A0ABP7B3Q2_9MICO</name>
<evidence type="ECO:0000256" key="1">
    <source>
        <dbReference type="ARBA" id="ARBA00023015"/>
    </source>
</evidence>
<dbReference type="PRINTS" id="PR00455">
    <property type="entry name" value="HTHTETR"/>
</dbReference>
<dbReference type="InterPro" id="IPR041479">
    <property type="entry name" value="TetR_CgmR_C"/>
</dbReference>
<keyword evidence="2 4" id="KW-0238">DNA-binding</keyword>
<dbReference type="Proteomes" id="UP001410795">
    <property type="component" value="Unassembled WGS sequence"/>
</dbReference>
<dbReference type="InterPro" id="IPR009057">
    <property type="entry name" value="Homeodomain-like_sf"/>
</dbReference>
<dbReference type="SUPFAM" id="SSF46689">
    <property type="entry name" value="Homeodomain-like"/>
    <property type="match status" value="1"/>
</dbReference>
<comment type="caution">
    <text evidence="6">The sequence shown here is derived from an EMBL/GenBank/DDBJ whole genome shotgun (WGS) entry which is preliminary data.</text>
</comment>
<gene>
    <name evidence="6" type="ORF">GCM10022202_04640</name>
</gene>
<dbReference type="RefSeq" id="WP_221856511.1">
    <property type="nucleotide sequence ID" value="NZ_BAAAYV010000002.1"/>
</dbReference>
<dbReference type="Pfam" id="PF17937">
    <property type="entry name" value="TetR_C_28"/>
    <property type="match status" value="1"/>
</dbReference>
<evidence type="ECO:0000313" key="7">
    <source>
        <dbReference type="Proteomes" id="UP001410795"/>
    </source>
</evidence>
<protein>
    <submittedName>
        <fullName evidence="6">TetR/AcrR family transcriptional regulator</fullName>
    </submittedName>
</protein>
<keyword evidence="7" id="KW-1185">Reference proteome</keyword>